<evidence type="ECO:0000256" key="3">
    <source>
        <dbReference type="RuleBase" id="RU003845"/>
    </source>
</evidence>
<dbReference type="GO" id="GO:0006869">
    <property type="term" value="P:lipid transport"/>
    <property type="evidence" value="ECO:0007669"/>
    <property type="project" value="UniProtKB-KW"/>
</dbReference>
<accession>A0A9Q0MDG2</accession>
<feature type="compositionally biased region" description="Basic and acidic residues" evidence="4">
    <location>
        <begin position="432"/>
        <end position="455"/>
    </location>
</feature>
<evidence type="ECO:0000313" key="5">
    <source>
        <dbReference type="EMBL" id="KAJ6223664.1"/>
    </source>
</evidence>
<dbReference type="PROSITE" id="PS01013">
    <property type="entry name" value="OSBP"/>
    <property type="match status" value="1"/>
</dbReference>
<dbReference type="InterPro" id="IPR000648">
    <property type="entry name" value="Oxysterol-bd"/>
</dbReference>
<dbReference type="AlphaFoldDB" id="A0A9Q0MDG2"/>
<dbReference type="InterPro" id="IPR037239">
    <property type="entry name" value="OSBP_sf"/>
</dbReference>
<gene>
    <name evidence="5" type="ORF">RDWZM_002209</name>
</gene>
<keyword evidence="3" id="KW-0445">Lipid transport</keyword>
<evidence type="ECO:0000256" key="1">
    <source>
        <dbReference type="ARBA" id="ARBA00023121"/>
    </source>
</evidence>
<dbReference type="Pfam" id="PF01237">
    <property type="entry name" value="Oxysterol_BP"/>
    <property type="match status" value="1"/>
</dbReference>
<dbReference type="PANTHER" id="PTHR10972:SF209">
    <property type="entry name" value="OXYSTEROL-BINDING PROTEIN"/>
    <property type="match status" value="1"/>
</dbReference>
<dbReference type="OMA" id="RPSNCNE"/>
<evidence type="ECO:0000256" key="2">
    <source>
        <dbReference type="RuleBase" id="RU003844"/>
    </source>
</evidence>
<dbReference type="Gene3D" id="2.40.160.120">
    <property type="match status" value="1"/>
</dbReference>
<keyword evidence="6" id="KW-1185">Reference proteome</keyword>
<feature type="region of interest" description="Disordered" evidence="4">
    <location>
        <begin position="427"/>
        <end position="455"/>
    </location>
</feature>
<organism evidence="5 6">
    <name type="scientific">Blomia tropicalis</name>
    <name type="common">Mite</name>
    <dbReference type="NCBI Taxonomy" id="40697"/>
    <lineage>
        <taxon>Eukaryota</taxon>
        <taxon>Metazoa</taxon>
        <taxon>Ecdysozoa</taxon>
        <taxon>Arthropoda</taxon>
        <taxon>Chelicerata</taxon>
        <taxon>Arachnida</taxon>
        <taxon>Acari</taxon>
        <taxon>Acariformes</taxon>
        <taxon>Sarcoptiformes</taxon>
        <taxon>Astigmata</taxon>
        <taxon>Glycyphagoidea</taxon>
        <taxon>Echimyopodidae</taxon>
        <taxon>Blomia</taxon>
    </lineage>
</organism>
<name>A0A9Q0MDG2_BLOTA</name>
<dbReference type="SUPFAM" id="SSF144000">
    <property type="entry name" value="Oxysterol-binding protein-like"/>
    <property type="match status" value="1"/>
</dbReference>
<evidence type="ECO:0000256" key="4">
    <source>
        <dbReference type="SAM" id="MobiDB-lite"/>
    </source>
</evidence>
<dbReference type="GO" id="GO:0097038">
    <property type="term" value="C:perinuclear endoplasmic reticulum"/>
    <property type="evidence" value="ECO:0007669"/>
    <property type="project" value="TreeGrafter"/>
</dbReference>
<protein>
    <recommendedName>
        <fullName evidence="3">Oxysterol-binding protein</fullName>
    </recommendedName>
</protein>
<dbReference type="EMBL" id="JAPWDV010000001">
    <property type="protein sequence ID" value="KAJ6223664.1"/>
    <property type="molecule type" value="Genomic_DNA"/>
</dbReference>
<dbReference type="GO" id="GO:0032934">
    <property type="term" value="F:sterol binding"/>
    <property type="evidence" value="ECO:0007669"/>
    <property type="project" value="TreeGrafter"/>
</dbReference>
<keyword evidence="3" id="KW-0813">Transport</keyword>
<feature type="region of interest" description="Disordered" evidence="4">
    <location>
        <begin position="298"/>
        <end position="317"/>
    </location>
</feature>
<dbReference type="PANTHER" id="PTHR10972">
    <property type="entry name" value="OXYSTEROL-BINDING PROTEIN-RELATED"/>
    <property type="match status" value="1"/>
</dbReference>
<proteinExistence type="inferred from homology"/>
<comment type="caution">
    <text evidence="5">The sequence shown here is derived from an EMBL/GenBank/DDBJ whole genome shotgun (WGS) entry which is preliminary data.</text>
</comment>
<sequence>MIKIIEEDRKKEGQRVNPSFNVDTLNGNQTCLMPRDRLPAPMVPRDEVGLWSILKHCIGKELSKITIPVVFNEPLSFLQRMAEVFEYADFLDIADQCDNVVERMENVCAFIISAYSSNWLRLNKPFNPLLGETFELEIPGKETRIVLEQVSHHPPITAWYAESPHFVIRGSIHPKLRFWGKSIEVKPEGSITLELKSKGETYTWKSINCCVHNIIVGKLWFEQYGNIEVINHSNKYRIMLNFKQAGWFGYDLNRFDGFILNDRKEKIRFLYGKWNDYLKSSSIEDYDEYLRLNQKFRAPDKPADDPMHQNHGSSTPRKMISKLNSLTKQLTGNSSDPVAVDDLSKLDDQMTTTNCEIPKSDSSHSLDISNSRILWKVQPRPEHSGQYYHFNAFAFMLNQLPDEKQLSSFPITDSRFRPDIRKLEEGDLDGAASEKHRLEEKQREARRLSKKSKEKDTDPLWFHKQLNKTTNEEEWYFNEDYWKRNWSRCPDIF</sequence>
<dbReference type="GO" id="GO:0005829">
    <property type="term" value="C:cytosol"/>
    <property type="evidence" value="ECO:0007669"/>
    <property type="project" value="TreeGrafter"/>
</dbReference>
<comment type="similarity">
    <text evidence="2">Belongs to the OSBP family.</text>
</comment>
<dbReference type="InterPro" id="IPR018494">
    <property type="entry name" value="Oxysterol-bd_CS"/>
</dbReference>
<reference evidence="5" key="1">
    <citation type="submission" date="2022-12" db="EMBL/GenBank/DDBJ databases">
        <title>Genome assemblies of Blomia tropicalis.</title>
        <authorList>
            <person name="Cui Y."/>
        </authorList>
    </citation>
    <scope>NUCLEOTIDE SEQUENCE</scope>
    <source>
        <tissue evidence="5">Adult mites</tissue>
    </source>
</reference>
<dbReference type="FunFam" id="2.40.160.120:FF:000005">
    <property type="entry name" value="Oxysterol-binding protein"/>
    <property type="match status" value="1"/>
</dbReference>
<evidence type="ECO:0000313" key="6">
    <source>
        <dbReference type="Proteomes" id="UP001142055"/>
    </source>
</evidence>
<dbReference type="Proteomes" id="UP001142055">
    <property type="component" value="Chromosome 1"/>
</dbReference>
<dbReference type="Gene3D" id="3.30.70.3490">
    <property type="match status" value="1"/>
</dbReference>
<dbReference type="GO" id="GO:0005886">
    <property type="term" value="C:plasma membrane"/>
    <property type="evidence" value="ECO:0007669"/>
    <property type="project" value="TreeGrafter"/>
</dbReference>
<feature type="compositionally biased region" description="Basic and acidic residues" evidence="4">
    <location>
        <begin position="298"/>
        <end position="308"/>
    </location>
</feature>
<keyword evidence="1" id="KW-0446">Lipid-binding</keyword>